<keyword evidence="7" id="KW-1185">Reference proteome</keyword>
<dbReference type="EMBL" id="JAAGWF010000002">
    <property type="protein sequence ID" value="NEK56516.1"/>
    <property type="molecule type" value="Genomic_DNA"/>
</dbReference>
<dbReference type="AlphaFoldDB" id="A0A7K3VV55"/>
<organism evidence="6 7">
    <name type="scientific">Geodermatophilus sabuli</name>
    <dbReference type="NCBI Taxonomy" id="1564158"/>
    <lineage>
        <taxon>Bacteria</taxon>
        <taxon>Bacillati</taxon>
        <taxon>Actinomycetota</taxon>
        <taxon>Actinomycetes</taxon>
        <taxon>Geodermatophilales</taxon>
        <taxon>Geodermatophilaceae</taxon>
        <taxon>Geodermatophilus</taxon>
    </lineage>
</organism>
<evidence type="ECO:0000313" key="7">
    <source>
        <dbReference type="Proteomes" id="UP000470246"/>
    </source>
</evidence>
<dbReference type="GO" id="GO:0045892">
    <property type="term" value="P:negative regulation of DNA-templated transcription"/>
    <property type="evidence" value="ECO:0007669"/>
    <property type="project" value="TreeGrafter"/>
</dbReference>
<dbReference type="SMART" id="SM00346">
    <property type="entry name" value="HTH_ICLR"/>
    <property type="match status" value="1"/>
</dbReference>
<gene>
    <name evidence="6" type="ORF">GCU56_01330</name>
</gene>
<comment type="caution">
    <text evidence="6">The sequence shown here is derived from an EMBL/GenBank/DDBJ whole genome shotgun (WGS) entry which is preliminary data.</text>
</comment>
<sequence>MPALDRALRVLHLLQESPQHGYTITEIARTLDLPKSTAYNLCGALVRGQLIRQSRDGFQLGRGLLELGSAYVSSVNMVTEFYDVCRDAPLDLNAVVQLAVLDEDLQAVYLAEQDCNSGLRLGLGVGIGRRVPANCTACGKVLMSMLAPDELDRRLARTPELPRLTRRSITSRRGLLKEIADARTTGYAYDDGGVITGLTCVSTGFPTSHADGGLLAVSISASDDTMDDARREVIRGVLDDLVGRLRARL</sequence>
<evidence type="ECO:0000256" key="2">
    <source>
        <dbReference type="ARBA" id="ARBA00023125"/>
    </source>
</evidence>
<dbReference type="PANTHER" id="PTHR30136">
    <property type="entry name" value="HELIX-TURN-HELIX TRANSCRIPTIONAL REGULATOR, ICLR FAMILY"/>
    <property type="match status" value="1"/>
</dbReference>
<name>A0A7K3VV55_9ACTN</name>
<dbReference type="Gene3D" id="1.10.10.10">
    <property type="entry name" value="Winged helix-like DNA-binding domain superfamily/Winged helix DNA-binding domain"/>
    <property type="match status" value="1"/>
</dbReference>
<dbReference type="PROSITE" id="PS51077">
    <property type="entry name" value="HTH_ICLR"/>
    <property type="match status" value="1"/>
</dbReference>
<evidence type="ECO:0000259" key="4">
    <source>
        <dbReference type="PROSITE" id="PS51077"/>
    </source>
</evidence>
<dbReference type="InterPro" id="IPR036390">
    <property type="entry name" value="WH_DNA-bd_sf"/>
</dbReference>
<dbReference type="RefSeq" id="WP_163479696.1">
    <property type="nucleotide sequence ID" value="NZ_JAAGWF010000002.1"/>
</dbReference>
<feature type="domain" description="IclR-ED" evidence="5">
    <location>
        <begin position="63"/>
        <end position="249"/>
    </location>
</feature>
<dbReference type="InterPro" id="IPR050707">
    <property type="entry name" value="HTH_MetabolicPath_Reg"/>
</dbReference>
<evidence type="ECO:0000259" key="5">
    <source>
        <dbReference type="PROSITE" id="PS51078"/>
    </source>
</evidence>
<dbReference type="InterPro" id="IPR029016">
    <property type="entry name" value="GAF-like_dom_sf"/>
</dbReference>
<evidence type="ECO:0000256" key="3">
    <source>
        <dbReference type="ARBA" id="ARBA00023163"/>
    </source>
</evidence>
<dbReference type="InterPro" id="IPR005471">
    <property type="entry name" value="Tscrpt_reg_IclR_N"/>
</dbReference>
<dbReference type="PANTHER" id="PTHR30136:SF35">
    <property type="entry name" value="HTH-TYPE TRANSCRIPTIONAL REGULATOR RV1719"/>
    <property type="match status" value="1"/>
</dbReference>
<dbReference type="GO" id="GO:0003677">
    <property type="term" value="F:DNA binding"/>
    <property type="evidence" value="ECO:0007669"/>
    <property type="project" value="UniProtKB-KW"/>
</dbReference>
<dbReference type="InterPro" id="IPR036388">
    <property type="entry name" value="WH-like_DNA-bd_sf"/>
</dbReference>
<dbReference type="SUPFAM" id="SSF55781">
    <property type="entry name" value="GAF domain-like"/>
    <property type="match status" value="1"/>
</dbReference>
<dbReference type="Proteomes" id="UP000470246">
    <property type="component" value="Unassembled WGS sequence"/>
</dbReference>
<dbReference type="GO" id="GO:0003700">
    <property type="term" value="F:DNA-binding transcription factor activity"/>
    <property type="evidence" value="ECO:0007669"/>
    <property type="project" value="TreeGrafter"/>
</dbReference>
<dbReference type="SUPFAM" id="SSF46785">
    <property type="entry name" value="Winged helix' DNA-binding domain"/>
    <property type="match status" value="1"/>
</dbReference>
<dbReference type="Gene3D" id="3.30.450.40">
    <property type="match status" value="1"/>
</dbReference>
<keyword evidence="2" id="KW-0238">DNA-binding</keyword>
<accession>A0A7K3VV55</accession>
<protein>
    <submittedName>
        <fullName evidence="6">IclR family transcriptional regulator</fullName>
    </submittedName>
</protein>
<evidence type="ECO:0000256" key="1">
    <source>
        <dbReference type="ARBA" id="ARBA00023015"/>
    </source>
</evidence>
<feature type="domain" description="HTH iclR-type" evidence="4">
    <location>
        <begin position="1"/>
        <end position="62"/>
    </location>
</feature>
<dbReference type="PROSITE" id="PS51078">
    <property type="entry name" value="ICLR_ED"/>
    <property type="match status" value="1"/>
</dbReference>
<dbReference type="Pfam" id="PF09339">
    <property type="entry name" value="HTH_IclR"/>
    <property type="match status" value="1"/>
</dbReference>
<reference evidence="6 7" key="1">
    <citation type="submission" date="2020-02" db="EMBL/GenBank/DDBJ databases">
        <title>Geodermatophilus sabuli CPCC 205279 I12A-02694.</title>
        <authorList>
            <person name="Jiang Z."/>
        </authorList>
    </citation>
    <scope>NUCLEOTIDE SEQUENCE [LARGE SCALE GENOMIC DNA]</scope>
    <source>
        <strain evidence="6 7">I12A-02694</strain>
    </source>
</reference>
<evidence type="ECO:0000313" key="6">
    <source>
        <dbReference type="EMBL" id="NEK56516.1"/>
    </source>
</evidence>
<keyword evidence="3" id="KW-0804">Transcription</keyword>
<keyword evidence="1" id="KW-0805">Transcription regulation</keyword>
<dbReference type="InterPro" id="IPR014757">
    <property type="entry name" value="Tscrpt_reg_IclR_C"/>
</dbReference>
<dbReference type="Pfam" id="PF01614">
    <property type="entry name" value="IclR_C"/>
    <property type="match status" value="1"/>
</dbReference>
<proteinExistence type="predicted"/>